<feature type="domain" description="Sulfatase N-terminal" evidence="1">
    <location>
        <begin position="19"/>
        <end position="283"/>
    </location>
</feature>
<dbReference type="PANTHER" id="PTHR43751:SF1">
    <property type="entry name" value="SULFATASE ATSG-RELATED"/>
    <property type="match status" value="1"/>
</dbReference>
<dbReference type="EMBL" id="BART01004103">
    <property type="protein sequence ID" value="GAG66357.1"/>
    <property type="molecule type" value="Genomic_DNA"/>
</dbReference>
<reference evidence="2" key="1">
    <citation type="journal article" date="2014" name="Front. Microbiol.">
        <title>High frequency of phylogenetically diverse reductive dehalogenase-homologous genes in deep subseafloor sedimentary metagenomes.</title>
        <authorList>
            <person name="Kawai M."/>
            <person name="Futagami T."/>
            <person name="Toyoda A."/>
            <person name="Takaki Y."/>
            <person name="Nishi S."/>
            <person name="Hori S."/>
            <person name="Arai W."/>
            <person name="Tsubouchi T."/>
            <person name="Morono Y."/>
            <person name="Uchiyama I."/>
            <person name="Ito T."/>
            <person name="Fujiyama A."/>
            <person name="Inagaki F."/>
            <person name="Takami H."/>
        </authorList>
    </citation>
    <scope>NUCLEOTIDE SEQUENCE</scope>
    <source>
        <strain evidence="2">Expedition CK06-06</strain>
    </source>
</reference>
<dbReference type="Pfam" id="PF00884">
    <property type="entry name" value="Sulfatase"/>
    <property type="match status" value="1"/>
</dbReference>
<evidence type="ECO:0000313" key="2">
    <source>
        <dbReference type="EMBL" id="GAG66357.1"/>
    </source>
</evidence>
<dbReference type="InterPro" id="IPR017850">
    <property type="entry name" value="Alkaline_phosphatase_core_sf"/>
</dbReference>
<dbReference type="PANTHER" id="PTHR43751">
    <property type="entry name" value="SULFATASE"/>
    <property type="match status" value="1"/>
</dbReference>
<organism evidence="2">
    <name type="scientific">marine sediment metagenome</name>
    <dbReference type="NCBI Taxonomy" id="412755"/>
    <lineage>
        <taxon>unclassified sequences</taxon>
        <taxon>metagenomes</taxon>
        <taxon>ecological metagenomes</taxon>
    </lineage>
</organism>
<feature type="non-terminal residue" evidence="2">
    <location>
        <position position="302"/>
    </location>
</feature>
<evidence type="ECO:0000259" key="1">
    <source>
        <dbReference type="Pfam" id="PF00884"/>
    </source>
</evidence>
<feature type="non-terminal residue" evidence="2">
    <location>
        <position position="1"/>
    </location>
</feature>
<name>X1A8A5_9ZZZZ</name>
<gene>
    <name evidence="2" type="ORF">S01H4_10616</name>
</gene>
<sequence>LLHAHAADSTDRSGASKQPNILLLFADDLGRYASAYADPKKPSPNDIISTPAFDRVAREGALFQNAFVSVPSCTPSRAALNTGRHFFRNASHSQLHHPWQKGVPDPFEEIKGMPVTLQEGGYHIGLTYKLHMRASIIGGKQNIYDKAGSNLNQYSQFVSKATDKAAAKETILDQVRGNFRDFLAKRKPGQPFFYSFNPTNTHRKWTRGSGKALWGLDPDDLKGKLPPVLPDTDVIREDMADYLGEAMAFDAACTVLIAELEKLGELDNTIVVISGDHGAPGFPRGKCNMHDFGSRVLLAIRW</sequence>
<accession>X1A8A5</accession>
<dbReference type="SUPFAM" id="SSF53649">
    <property type="entry name" value="Alkaline phosphatase-like"/>
    <property type="match status" value="1"/>
</dbReference>
<protein>
    <recommendedName>
        <fullName evidence="1">Sulfatase N-terminal domain-containing protein</fullName>
    </recommendedName>
</protein>
<comment type="caution">
    <text evidence="2">The sequence shown here is derived from an EMBL/GenBank/DDBJ whole genome shotgun (WGS) entry which is preliminary data.</text>
</comment>
<dbReference type="AlphaFoldDB" id="X1A8A5"/>
<dbReference type="Gene3D" id="3.40.720.10">
    <property type="entry name" value="Alkaline Phosphatase, subunit A"/>
    <property type="match status" value="1"/>
</dbReference>
<dbReference type="InterPro" id="IPR052701">
    <property type="entry name" value="GAG_Ulvan_Degrading_Sulfatases"/>
</dbReference>
<dbReference type="InterPro" id="IPR000917">
    <property type="entry name" value="Sulfatase_N"/>
</dbReference>
<proteinExistence type="predicted"/>